<dbReference type="Proteomes" id="UP001185873">
    <property type="component" value="Unassembled WGS sequence"/>
</dbReference>
<dbReference type="AlphaFoldDB" id="A0AAE4R3Y1"/>
<dbReference type="EMBL" id="JAWLKJ010000004">
    <property type="protein sequence ID" value="MDV6300531.1"/>
    <property type="molecule type" value="Genomic_DNA"/>
</dbReference>
<evidence type="ECO:0000313" key="2">
    <source>
        <dbReference type="Proteomes" id="UP001185873"/>
    </source>
</evidence>
<comment type="caution">
    <text evidence="1">The sequence shown here is derived from an EMBL/GenBank/DDBJ whole genome shotgun (WGS) entry which is preliminary data.</text>
</comment>
<dbReference type="RefSeq" id="WP_317470977.1">
    <property type="nucleotide sequence ID" value="NZ_JAWLKJ010000004.1"/>
</dbReference>
<protein>
    <submittedName>
        <fullName evidence="1">Uncharacterized protein</fullName>
    </submittedName>
</protein>
<gene>
    <name evidence="1" type="ORF">R3P82_15590</name>
</gene>
<sequence length="53" mass="5229">MIEQIFTGVLNFFNSLIGTGSTAAEGFVNTGSAAAEGVYGTVTGSLGDVVGSL</sequence>
<organism evidence="1 2">
    <name type="scientific">Dietzia maris</name>
    <dbReference type="NCBI Taxonomy" id="37915"/>
    <lineage>
        <taxon>Bacteria</taxon>
        <taxon>Bacillati</taxon>
        <taxon>Actinomycetota</taxon>
        <taxon>Actinomycetes</taxon>
        <taxon>Mycobacteriales</taxon>
        <taxon>Dietziaceae</taxon>
        <taxon>Dietzia</taxon>
    </lineage>
</organism>
<name>A0AAE4R3Y1_9ACTN</name>
<evidence type="ECO:0000313" key="1">
    <source>
        <dbReference type="EMBL" id="MDV6300531.1"/>
    </source>
</evidence>
<reference evidence="1" key="1">
    <citation type="submission" date="2023-10" db="EMBL/GenBank/DDBJ databases">
        <title>Development of a sustainable strategy for remediation of hydrocarbon-contaminated territories based on the waste exchange concept.</title>
        <authorList>
            <person name="Krivoruchko A."/>
        </authorList>
    </citation>
    <scope>NUCLEOTIDE SEQUENCE</scope>
    <source>
        <strain evidence="1">IEGM 1175</strain>
    </source>
</reference>
<proteinExistence type="predicted"/>
<accession>A0AAE4R3Y1</accession>